<evidence type="ECO:0000256" key="3">
    <source>
        <dbReference type="ARBA" id="ARBA00022833"/>
    </source>
</evidence>
<dbReference type="InterPro" id="IPR006913">
    <property type="entry name" value="CENP-V/GFA"/>
</dbReference>
<evidence type="ECO:0000313" key="6">
    <source>
        <dbReference type="EMBL" id="MCW6511512.1"/>
    </source>
</evidence>
<keyword evidence="2" id="KW-0479">Metal-binding</keyword>
<dbReference type="AlphaFoldDB" id="A0AA41Z1Z8"/>
<protein>
    <submittedName>
        <fullName evidence="6">GFA family protein</fullName>
    </submittedName>
</protein>
<evidence type="ECO:0000313" key="7">
    <source>
        <dbReference type="Proteomes" id="UP001165667"/>
    </source>
</evidence>
<organism evidence="6 7">
    <name type="scientific">Lichenifustis flavocetrariae</name>
    <dbReference type="NCBI Taxonomy" id="2949735"/>
    <lineage>
        <taxon>Bacteria</taxon>
        <taxon>Pseudomonadati</taxon>
        <taxon>Pseudomonadota</taxon>
        <taxon>Alphaproteobacteria</taxon>
        <taxon>Hyphomicrobiales</taxon>
        <taxon>Lichenihabitantaceae</taxon>
        <taxon>Lichenifustis</taxon>
    </lineage>
</organism>
<dbReference type="GO" id="GO:0016846">
    <property type="term" value="F:carbon-sulfur lyase activity"/>
    <property type="evidence" value="ECO:0007669"/>
    <property type="project" value="InterPro"/>
</dbReference>
<evidence type="ECO:0000256" key="4">
    <source>
        <dbReference type="ARBA" id="ARBA00023239"/>
    </source>
</evidence>
<dbReference type="Gene3D" id="3.90.1590.10">
    <property type="entry name" value="glutathione-dependent formaldehyde- activating enzyme (gfa)"/>
    <property type="match status" value="1"/>
</dbReference>
<comment type="caution">
    <text evidence="6">The sequence shown here is derived from an EMBL/GenBank/DDBJ whole genome shotgun (WGS) entry which is preliminary data.</text>
</comment>
<reference evidence="6" key="1">
    <citation type="submission" date="2022-05" db="EMBL/GenBank/DDBJ databases">
        <authorList>
            <person name="Pankratov T."/>
        </authorList>
    </citation>
    <scope>NUCLEOTIDE SEQUENCE</scope>
    <source>
        <strain evidence="6">BP6-180914</strain>
    </source>
</reference>
<evidence type="ECO:0000256" key="2">
    <source>
        <dbReference type="ARBA" id="ARBA00022723"/>
    </source>
</evidence>
<dbReference type="Proteomes" id="UP001165667">
    <property type="component" value="Unassembled WGS sequence"/>
</dbReference>
<keyword evidence="4" id="KW-0456">Lyase</keyword>
<dbReference type="PROSITE" id="PS51891">
    <property type="entry name" value="CENP_V_GFA"/>
    <property type="match status" value="1"/>
</dbReference>
<keyword evidence="7" id="KW-1185">Reference proteome</keyword>
<dbReference type="PANTHER" id="PTHR33337:SF33">
    <property type="entry name" value="CENP-V_GFA DOMAIN-CONTAINING PROTEIN"/>
    <property type="match status" value="1"/>
</dbReference>
<proteinExistence type="inferred from homology"/>
<gene>
    <name evidence="6" type="ORF">M8523_26400</name>
</gene>
<dbReference type="RefSeq" id="WP_282587890.1">
    <property type="nucleotide sequence ID" value="NZ_JAMOIM010000027.1"/>
</dbReference>
<keyword evidence="3" id="KW-0862">Zinc</keyword>
<dbReference type="SUPFAM" id="SSF51316">
    <property type="entry name" value="Mss4-like"/>
    <property type="match status" value="1"/>
</dbReference>
<accession>A0AA41Z1Z8</accession>
<sequence length="154" mass="16979">MINLPLPLKGGCRCRAMSYRITEAPLFSFACHCTDCQQLTSGAFSLGLAVPASVFVLEGAPHQWEKIADSGGWSRQFTCRTCTGWTHTCTQNASGIVIVRPTTLDDHSWFRPIAQIFTRSALPWALMPLPHTYELEFEDTAPLRKSFAAAGMPS</sequence>
<evidence type="ECO:0000259" key="5">
    <source>
        <dbReference type="PROSITE" id="PS51891"/>
    </source>
</evidence>
<name>A0AA41Z1Z8_9HYPH</name>
<feature type="domain" description="CENP-V/GFA" evidence="5">
    <location>
        <begin position="8"/>
        <end position="125"/>
    </location>
</feature>
<dbReference type="Pfam" id="PF04828">
    <property type="entry name" value="GFA"/>
    <property type="match status" value="1"/>
</dbReference>
<comment type="similarity">
    <text evidence="1">Belongs to the Gfa family.</text>
</comment>
<dbReference type="PANTHER" id="PTHR33337">
    <property type="entry name" value="GFA DOMAIN-CONTAINING PROTEIN"/>
    <property type="match status" value="1"/>
</dbReference>
<dbReference type="InterPro" id="IPR011057">
    <property type="entry name" value="Mss4-like_sf"/>
</dbReference>
<evidence type="ECO:0000256" key="1">
    <source>
        <dbReference type="ARBA" id="ARBA00005495"/>
    </source>
</evidence>
<dbReference type="EMBL" id="JAMOIM010000027">
    <property type="protein sequence ID" value="MCW6511512.1"/>
    <property type="molecule type" value="Genomic_DNA"/>
</dbReference>
<dbReference type="GO" id="GO:0046872">
    <property type="term" value="F:metal ion binding"/>
    <property type="evidence" value="ECO:0007669"/>
    <property type="project" value="UniProtKB-KW"/>
</dbReference>